<feature type="signal peptide" evidence="1">
    <location>
        <begin position="1"/>
        <end position="23"/>
    </location>
</feature>
<evidence type="ECO:0008006" key="4">
    <source>
        <dbReference type="Google" id="ProtNLM"/>
    </source>
</evidence>
<protein>
    <recommendedName>
        <fullName evidence="4">Lipoprotein</fullName>
    </recommendedName>
</protein>
<keyword evidence="3" id="KW-1185">Reference proteome</keyword>
<name>A0A1R4HCH9_9GAMM</name>
<dbReference type="Proteomes" id="UP000195667">
    <property type="component" value="Unassembled WGS sequence"/>
</dbReference>
<evidence type="ECO:0000256" key="1">
    <source>
        <dbReference type="SAM" id="SignalP"/>
    </source>
</evidence>
<sequence>MKHCVKLTLAAAMVSLSAGCATHAGTADLQAQIDSLKAPEDQVVIDSARAQAAASATQIDVNLTDHALELANFRIGKRFRGAMKKNH</sequence>
<evidence type="ECO:0000313" key="2">
    <source>
        <dbReference type="EMBL" id="SJM93919.1"/>
    </source>
</evidence>
<dbReference type="PROSITE" id="PS51257">
    <property type="entry name" value="PROKAR_LIPOPROTEIN"/>
    <property type="match status" value="1"/>
</dbReference>
<reference evidence="3" key="1">
    <citation type="submission" date="2017-02" db="EMBL/GenBank/DDBJ databases">
        <authorList>
            <person name="Daims H."/>
        </authorList>
    </citation>
    <scope>NUCLEOTIDE SEQUENCE [LARGE SCALE GENOMIC DNA]</scope>
</reference>
<dbReference type="EMBL" id="FUKI01000126">
    <property type="protein sequence ID" value="SJM93919.1"/>
    <property type="molecule type" value="Genomic_DNA"/>
</dbReference>
<proteinExistence type="predicted"/>
<feature type="chain" id="PRO_5012729451" description="Lipoprotein" evidence="1">
    <location>
        <begin position="24"/>
        <end position="87"/>
    </location>
</feature>
<dbReference type="AlphaFoldDB" id="A0A1R4HCH9"/>
<gene>
    <name evidence="2" type="ORF">CRENPOLYSF1_50023</name>
</gene>
<evidence type="ECO:0000313" key="3">
    <source>
        <dbReference type="Proteomes" id="UP000195667"/>
    </source>
</evidence>
<dbReference type="RefSeq" id="WP_087144066.1">
    <property type="nucleotide sequence ID" value="NZ_FUKI01000126.1"/>
</dbReference>
<keyword evidence="1" id="KW-0732">Signal</keyword>
<accession>A0A1R4HCH9</accession>
<organism evidence="2 3">
    <name type="scientific">Crenothrix polyspora</name>
    <dbReference type="NCBI Taxonomy" id="360316"/>
    <lineage>
        <taxon>Bacteria</taxon>
        <taxon>Pseudomonadati</taxon>
        <taxon>Pseudomonadota</taxon>
        <taxon>Gammaproteobacteria</taxon>
        <taxon>Methylococcales</taxon>
        <taxon>Crenotrichaceae</taxon>
        <taxon>Crenothrix</taxon>
    </lineage>
</organism>